<dbReference type="Pfam" id="PF20619">
    <property type="entry name" value="DUF6804"/>
    <property type="match status" value="1"/>
</dbReference>
<evidence type="ECO:0000313" key="3">
    <source>
        <dbReference type="Proteomes" id="UP000605990"/>
    </source>
</evidence>
<gene>
    <name evidence="2" type="ORF">H8R27_04265</name>
</gene>
<evidence type="ECO:0000256" key="1">
    <source>
        <dbReference type="SAM" id="Phobius"/>
    </source>
</evidence>
<keyword evidence="3" id="KW-1185">Reference proteome</keyword>
<dbReference type="Proteomes" id="UP000605990">
    <property type="component" value="Unassembled WGS sequence"/>
</dbReference>
<keyword evidence="1" id="KW-1133">Transmembrane helix</keyword>
<dbReference type="RefSeq" id="WP_166125305.1">
    <property type="nucleotide sequence ID" value="NZ_JAANOQ010000001.1"/>
</dbReference>
<sequence>MQAVIKITLAILLLGCLIHFPYGYYQFVRFVAMVGFAYLALEAHQKNQSKQVFIYVVLALLFQPLIKIALGRTIWNIVDVLVAIGLLVSLKINQKTNE</sequence>
<dbReference type="EMBL" id="JACRUN010000001">
    <property type="protein sequence ID" value="MBC5834092.1"/>
    <property type="molecule type" value="Genomic_DNA"/>
</dbReference>
<keyword evidence="1" id="KW-0472">Membrane</keyword>
<evidence type="ECO:0000313" key="2">
    <source>
        <dbReference type="EMBL" id="MBC5834092.1"/>
    </source>
</evidence>
<proteinExistence type="predicted"/>
<comment type="caution">
    <text evidence="2">The sequence shown here is derived from an EMBL/GenBank/DDBJ whole genome shotgun (WGS) entry which is preliminary data.</text>
</comment>
<keyword evidence="1" id="KW-0812">Transmembrane</keyword>
<protein>
    <submittedName>
        <fullName evidence="2">Uncharacterized protein</fullName>
    </submittedName>
</protein>
<reference evidence="2 3" key="1">
    <citation type="submission" date="2020-08" db="EMBL/GenBank/DDBJ databases">
        <title>Description of novel Flavobacterium F-408 isolate.</title>
        <authorList>
            <person name="Saticioglu I.B."/>
            <person name="Duman M."/>
            <person name="Altun S."/>
        </authorList>
    </citation>
    <scope>NUCLEOTIDE SEQUENCE [LARGE SCALE GENOMIC DNA]</scope>
    <source>
        <strain evidence="2 3">F-408</strain>
    </source>
</reference>
<feature type="transmembrane region" description="Helical" evidence="1">
    <location>
        <begin position="74"/>
        <end position="92"/>
    </location>
</feature>
<dbReference type="InterPro" id="IPR046548">
    <property type="entry name" value="DUF6804"/>
</dbReference>
<name>A0ABR7IX36_9FLAO</name>
<organism evidence="2 3">
    <name type="scientific">Flavobacterium bernardetii</name>
    <dbReference type="NCBI Taxonomy" id="2813823"/>
    <lineage>
        <taxon>Bacteria</taxon>
        <taxon>Pseudomonadati</taxon>
        <taxon>Bacteroidota</taxon>
        <taxon>Flavobacteriia</taxon>
        <taxon>Flavobacteriales</taxon>
        <taxon>Flavobacteriaceae</taxon>
        <taxon>Flavobacterium</taxon>
    </lineage>
</organism>
<accession>A0ABR7IX36</accession>